<dbReference type="AlphaFoldDB" id="A0A6G1BPF7"/>
<name>A0A6G1BPF7_9ORYZ</name>
<evidence type="ECO:0000256" key="1">
    <source>
        <dbReference type="SAM" id="MobiDB-lite"/>
    </source>
</evidence>
<reference evidence="2 3" key="1">
    <citation type="submission" date="2019-11" db="EMBL/GenBank/DDBJ databases">
        <title>Whole genome sequence of Oryza granulata.</title>
        <authorList>
            <person name="Li W."/>
        </authorList>
    </citation>
    <scope>NUCLEOTIDE SEQUENCE [LARGE SCALE GENOMIC DNA]</scope>
    <source>
        <strain evidence="3">cv. Menghai</strain>
        <tissue evidence="2">Leaf</tissue>
    </source>
</reference>
<proteinExistence type="predicted"/>
<evidence type="ECO:0000313" key="2">
    <source>
        <dbReference type="EMBL" id="KAF0889859.1"/>
    </source>
</evidence>
<organism evidence="2 3">
    <name type="scientific">Oryza meyeriana var. granulata</name>
    <dbReference type="NCBI Taxonomy" id="110450"/>
    <lineage>
        <taxon>Eukaryota</taxon>
        <taxon>Viridiplantae</taxon>
        <taxon>Streptophyta</taxon>
        <taxon>Embryophyta</taxon>
        <taxon>Tracheophyta</taxon>
        <taxon>Spermatophyta</taxon>
        <taxon>Magnoliopsida</taxon>
        <taxon>Liliopsida</taxon>
        <taxon>Poales</taxon>
        <taxon>Poaceae</taxon>
        <taxon>BOP clade</taxon>
        <taxon>Oryzoideae</taxon>
        <taxon>Oryzeae</taxon>
        <taxon>Oryzinae</taxon>
        <taxon>Oryza</taxon>
        <taxon>Oryza meyeriana</taxon>
    </lineage>
</organism>
<dbReference type="Proteomes" id="UP000479710">
    <property type="component" value="Unassembled WGS sequence"/>
</dbReference>
<protein>
    <submittedName>
        <fullName evidence="2">Uncharacterized protein</fullName>
    </submittedName>
</protein>
<keyword evidence="3" id="KW-1185">Reference proteome</keyword>
<sequence length="96" mass="10425">MEGGSKLIEYDLRIKKGDNDDDLQPIDGAATLSELTLLPHVVEQKPYVQLYRRRIAGDYGAVDMTVARLGGGHDASKHIGSPPSQRPVGGFYAMKA</sequence>
<feature type="region of interest" description="Disordered" evidence="1">
    <location>
        <begin position="72"/>
        <end position="96"/>
    </location>
</feature>
<comment type="caution">
    <text evidence="2">The sequence shown here is derived from an EMBL/GenBank/DDBJ whole genome shotgun (WGS) entry which is preliminary data.</text>
</comment>
<evidence type="ECO:0000313" key="3">
    <source>
        <dbReference type="Proteomes" id="UP000479710"/>
    </source>
</evidence>
<gene>
    <name evidence="2" type="ORF">E2562_033838</name>
</gene>
<accession>A0A6G1BPF7</accession>
<dbReference type="EMBL" id="SPHZ02000012">
    <property type="protein sequence ID" value="KAF0889859.1"/>
    <property type="molecule type" value="Genomic_DNA"/>
</dbReference>